<gene>
    <name evidence="1" type="ORF">F511_19214</name>
</gene>
<dbReference type="AlphaFoldDB" id="A0A2Z7AGX0"/>
<dbReference type="EMBL" id="KV017472">
    <property type="protein sequence ID" value="KZV18326.1"/>
    <property type="molecule type" value="Genomic_DNA"/>
</dbReference>
<protein>
    <submittedName>
        <fullName evidence="1">Uncharacterized protein</fullName>
    </submittedName>
</protein>
<proteinExistence type="predicted"/>
<dbReference type="Proteomes" id="UP000250235">
    <property type="component" value="Unassembled WGS sequence"/>
</dbReference>
<organism evidence="1 2">
    <name type="scientific">Dorcoceras hygrometricum</name>
    <dbReference type="NCBI Taxonomy" id="472368"/>
    <lineage>
        <taxon>Eukaryota</taxon>
        <taxon>Viridiplantae</taxon>
        <taxon>Streptophyta</taxon>
        <taxon>Embryophyta</taxon>
        <taxon>Tracheophyta</taxon>
        <taxon>Spermatophyta</taxon>
        <taxon>Magnoliopsida</taxon>
        <taxon>eudicotyledons</taxon>
        <taxon>Gunneridae</taxon>
        <taxon>Pentapetalae</taxon>
        <taxon>asterids</taxon>
        <taxon>lamiids</taxon>
        <taxon>Lamiales</taxon>
        <taxon>Gesneriaceae</taxon>
        <taxon>Didymocarpoideae</taxon>
        <taxon>Trichosporeae</taxon>
        <taxon>Loxocarpinae</taxon>
        <taxon>Dorcoceras</taxon>
    </lineage>
</organism>
<reference evidence="1 2" key="1">
    <citation type="journal article" date="2015" name="Proc. Natl. Acad. Sci. U.S.A.">
        <title>The resurrection genome of Boea hygrometrica: A blueprint for survival of dehydration.</title>
        <authorList>
            <person name="Xiao L."/>
            <person name="Yang G."/>
            <person name="Zhang L."/>
            <person name="Yang X."/>
            <person name="Zhao S."/>
            <person name="Ji Z."/>
            <person name="Zhou Q."/>
            <person name="Hu M."/>
            <person name="Wang Y."/>
            <person name="Chen M."/>
            <person name="Xu Y."/>
            <person name="Jin H."/>
            <person name="Xiao X."/>
            <person name="Hu G."/>
            <person name="Bao F."/>
            <person name="Hu Y."/>
            <person name="Wan P."/>
            <person name="Li L."/>
            <person name="Deng X."/>
            <person name="Kuang T."/>
            <person name="Xiang C."/>
            <person name="Zhu J.K."/>
            <person name="Oliver M.J."/>
            <person name="He Y."/>
        </authorList>
    </citation>
    <scope>NUCLEOTIDE SEQUENCE [LARGE SCALE GENOMIC DNA]</scope>
    <source>
        <strain evidence="2">cv. XS01</strain>
    </source>
</reference>
<evidence type="ECO:0000313" key="1">
    <source>
        <dbReference type="EMBL" id="KZV18326.1"/>
    </source>
</evidence>
<evidence type="ECO:0000313" key="2">
    <source>
        <dbReference type="Proteomes" id="UP000250235"/>
    </source>
</evidence>
<accession>A0A2Z7AGX0</accession>
<sequence length="81" mass="8887">MHVVDSRCQCPSTLLLLAAGFARELATRFDDVSYAMSFELVGTQRFDATTDCPAFGFEASQGFVVSAGLTSRGNTRRRFDL</sequence>
<keyword evidence="2" id="KW-1185">Reference proteome</keyword>
<name>A0A2Z7AGX0_9LAMI</name>